<feature type="transmembrane region" description="Helical" evidence="7">
    <location>
        <begin position="957"/>
        <end position="977"/>
    </location>
</feature>
<feature type="transmembrane region" description="Helical" evidence="7">
    <location>
        <begin position="331"/>
        <end position="351"/>
    </location>
</feature>
<keyword evidence="3 7" id="KW-0812">Transmembrane</keyword>
<evidence type="ECO:0000256" key="2">
    <source>
        <dbReference type="ARBA" id="ARBA00005982"/>
    </source>
</evidence>
<feature type="transmembrane region" description="Helical" evidence="7">
    <location>
        <begin position="714"/>
        <end position="736"/>
    </location>
</feature>
<dbReference type="EMBL" id="RXIC02000024">
    <property type="protein sequence ID" value="KAB1211001.1"/>
    <property type="molecule type" value="Genomic_DNA"/>
</dbReference>
<feature type="transmembrane region" description="Helical" evidence="7">
    <location>
        <begin position="791"/>
        <end position="810"/>
    </location>
</feature>
<comment type="similarity">
    <text evidence="2">Belongs to the major facilitator superfamily. Proton-dependent oligopeptide transporter (POT/PTR) (TC 2.A.17) family.</text>
</comment>
<feature type="transmembrane region" description="Helical" evidence="7">
    <location>
        <begin position="183"/>
        <end position="205"/>
    </location>
</feature>
<evidence type="ECO:0000256" key="7">
    <source>
        <dbReference type="SAM" id="Phobius"/>
    </source>
</evidence>
<feature type="transmembrane region" description="Helical" evidence="7">
    <location>
        <begin position="217"/>
        <end position="236"/>
    </location>
</feature>
<evidence type="ECO:0000256" key="4">
    <source>
        <dbReference type="ARBA" id="ARBA00022989"/>
    </source>
</evidence>
<evidence type="ECO:0000256" key="1">
    <source>
        <dbReference type="ARBA" id="ARBA00004141"/>
    </source>
</evidence>
<evidence type="ECO:0000313" key="9">
    <source>
        <dbReference type="Proteomes" id="UP000516437"/>
    </source>
</evidence>
<feature type="transmembrane region" description="Helical" evidence="7">
    <location>
        <begin position="32"/>
        <end position="54"/>
    </location>
</feature>
<feature type="transmembrane region" description="Helical" evidence="7">
    <location>
        <begin position="609"/>
        <end position="628"/>
    </location>
</feature>
<evidence type="ECO:0000256" key="5">
    <source>
        <dbReference type="ARBA" id="ARBA00023136"/>
    </source>
</evidence>
<feature type="transmembrane region" description="Helical" evidence="7">
    <location>
        <begin position="383"/>
        <end position="403"/>
    </location>
</feature>
<feature type="transmembrane region" description="Helical" evidence="7">
    <location>
        <begin position="640"/>
        <end position="659"/>
    </location>
</feature>
<dbReference type="Proteomes" id="UP000516437">
    <property type="component" value="Chromosome 6"/>
</dbReference>
<feature type="transmembrane region" description="Helical" evidence="7">
    <location>
        <begin position="1074"/>
        <end position="1099"/>
    </location>
</feature>
<feature type="transmembrane region" description="Helical" evidence="7">
    <location>
        <begin position="500"/>
        <end position="525"/>
    </location>
</feature>
<protein>
    <submittedName>
        <fullName evidence="8">Protein NRT1/ PTR FAMILY 4.3</fullName>
    </submittedName>
</protein>
<feature type="transmembrane region" description="Helical" evidence="7">
    <location>
        <begin position="905"/>
        <end position="925"/>
    </location>
</feature>
<proteinExistence type="inferred from homology"/>
<feature type="transmembrane region" description="Helical" evidence="7">
    <location>
        <begin position="989"/>
        <end position="1010"/>
    </location>
</feature>
<feature type="transmembrane region" description="Helical" evidence="7">
    <location>
        <begin position="140"/>
        <end position="162"/>
    </location>
</feature>
<organism evidence="8 9">
    <name type="scientific">Morella rubra</name>
    <name type="common">Chinese bayberry</name>
    <dbReference type="NCBI Taxonomy" id="262757"/>
    <lineage>
        <taxon>Eukaryota</taxon>
        <taxon>Viridiplantae</taxon>
        <taxon>Streptophyta</taxon>
        <taxon>Embryophyta</taxon>
        <taxon>Tracheophyta</taxon>
        <taxon>Spermatophyta</taxon>
        <taxon>Magnoliopsida</taxon>
        <taxon>eudicotyledons</taxon>
        <taxon>Gunneridae</taxon>
        <taxon>Pentapetalae</taxon>
        <taxon>rosids</taxon>
        <taxon>fabids</taxon>
        <taxon>Fagales</taxon>
        <taxon>Myricaceae</taxon>
        <taxon>Morella</taxon>
    </lineage>
</organism>
<feature type="transmembrane region" description="Helical" evidence="7">
    <location>
        <begin position="666"/>
        <end position="685"/>
    </location>
</feature>
<accession>A0A6A1VE60</accession>
<feature type="transmembrane region" description="Helical" evidence="7">
    <location>
        <begin position="757"/>
        <end position="779"/>
    </location>
</feature>
<dbReference type="Gene3D" id="1.20.1250.20">
    <property type="entry name" value="MFS general substrate transporter like domains"/>
    <property type="match status" value="2"/>
</dbReference>
<keyword evidence="9" id="KW-1185">Reference proteome</keyword>
<dbReference type="InterPro" id="IPR036259">
    <property type="entry name" value="MFS_trans_sf"/>
</dbReference>
<keyword evidence="5 7" id="KW-0472">Membrane</keyword>
<evidence type="ECO:0000256" key="3">
    <source>
        <dbReference type="ARBA" id="ARBA00022692"/>
    </source>
</evidence>
<dbReference type="Pfam" id="PF00854">
    <property type="entry name" value="PTR2"/>
    <property type="match status" value="2"/>
</dbReference>
<dbReference type="CDD" id="cd17414">
    <property type="entry name" value="MFS_NPF4"/>
    <property type="match status" value="2"/>
</dbReference>
<feature type="transmembrane region" description="Helical" evidence="7">
    <location>
        <begin position="1030"/>
        <end position="1053"/>
    </location>
</feature>
<keyword evidence="4 7" id="KW-1133">Transmembrane helix</keyword>
<dbReference type="OrthoDB" id="8904098at2759"/>
<comment type="subcellular location">
    <subcellularLocation>
        <location evidence="1">Membrane</location>
        <topology evidence="1">Multi-pass membrane protein</topology>
    </subcellularLocation>
</comment>
<comment type="caution">
    <text evidence="8">The sequence shown here is derived from an EMBL/GenBank/DDBJ whole genome shotgun (WGS) entry which is preliminary data.</text>
</comment>
<feature type="transmembrane region" description="Helical" evidence="7">
    <location>
        <begin position="1111"/>
        <end position="1130"/>
    </location>
</feature>
<dbReference type="GO" id="GO:0016020">
    <property type="term" value="C:membrane"/>
    <property type="evidence" value="ECO:0007669"/>
    <property type="project" value="UniProtKB-SubCell"/>
</dbReference>
<evidence type="ECO:0000313" key="8">
    <source>
        <dbReference type="EMBL" id="KAB1211001.1"/>
    </source>
</evidence>
<sequence>MNQLKRDSTPASVVEETSVDWRGRPCKPDKHGLQAFEMMAIAAVGNNLITYVFNEMHFPLSKSANTVTNFIGTVFLLSLLGGFLSDSYLGSYWTMLIFGFVELSGFILLSIQAHLPQLKPPKCDMLLDRGQCEGTKDYKALIFFVALYLVALGSGCLKPNIISHGADQFRKDDSKQSKTLSSYFNAAYFSFCMGELIALTVLVWVQTHSGMDVGFGVSAAAMATGLLCLISGTLVYRNKLPRGSIFTPVAQVLVAAFTKRKQICPSNTGMLHGYQNNVLAQVLPMSPNISTNLLHTEKLRFLDKACIKIQDGNRTSESPWRLCTVAQVEQVKIIISVIPIFACTIIFNTILAQLQTFSVQQGSAMNTHITRSFHIPPASLQSIPYIMLIFIVPLYETAFVPLARKYTGRDSGISPLQRVGIGLFIATFSMVSAAMVERKRRNSALHLNETVSIFWIAPQFLIFGLSEMFTAVGLIEFFYKQSVEGMQSFLTAMTYCSYSFGFYLSSVLVSLVNKITSTSSFGGWLSDNDLNKDRLDLFYWLLAALSLINFFGYLFLSRWYSYNPSVSPTPPEHQSYTLEDPENHSFNPAKQILEVTCFNIHVGDTGLQAFEMMAIAAVGNNLITYVFNEMHFPLSKSANTVTNFIGTVFLLSLLGGFLSDSYLGSYWTMLIFGFVELSGFILLSIQAHLPQLKPPKCDMLLDRGQCEGTKDYKALIFFVALYLVALGSGCLKPNIISHGADQFRKDDSKQSKTLSSYFNAAYFSFCMGELIALTVLVWVQTHSGMDVGFGVSAAAMATGLLCLISGTLVYRNKLPRGSIFTPVAQVLVAAFTKRKQICPSNTGMLHGYQNNVLAQVLPMSPNISTNLLHTEKLRFLDKACIKIQDGNRTSESPWRLCTVAQVEQVKIIISVIPIFACTIIFNTILAQLQTFSVQQGSAMNTHITRSFHIPPASLQSIPYIMLIFIVPLYETAFVPLARKYTGRDSGISPLQRVGIGLFIATFSMVSAAMVERKRRNSALHLNETVSIFWIAPQFLIFGLSEMFTAVGLIEFFYKQSVEGMQSFLTAMTYCSYSFGFYLSSVLVSLVNKITSTSSFGGWLSDNDLNKDRLDLFYWLLAALSLINFFGYLFLSRWYSYNPSVSPTPPEHQSYTLEDPENHSFNPAKQVIGSDNVVP</sequence>
<feature type="transmembrane region" description="Helical" evidence="7">
    <location>
        <begin position="66"/>
        <end position="85"/>
    </location>
</feature>
<evidence type="ECO:0000256" key="6">
    <source>
        <dbReference type="SAM" id="MobiDB-lite"/>
    </source>
</evidence>
<dbReference type="InterPro" id="IPR000109">
    <property type="entry name" value="POT_fam"/>
</dbReference>
<feature type="transmembrane region" description="Helical" evidence="7">
    <location>
        <begin position="537"/>
        <end position="556"/>
    </location>
</feature>
<feature type="transmembrane region" description="Helical" evidence="7">
    <location>
        <begin position="456"/>
        <end position="479"/>
    </location>
</feature>
<name>A0A6A1VE60_9ROSI</name>
<dbReference type="SUPFAM" id="SSF103473">
    <property type="entry name" value="MFS general substrate transporter"/>
    <property type="match status" value="2"/>
</dbReference>
<dbReference type="PANTHER" id="PTHR11654">
    <property type="entry name" value="OLIGOPEPTIDE TRANSPORTER-RELATED"/>
    <property type="match status" value="1"/>
</dbReference>
<gene>
    <name evidence="8" type="ORF">CJ030_MR6G019608</name>
</gene>
<reference evidence="8 9" key="1">
    <citation type="journal article" date="2019" name="Plant Biotechnol. J.">
        <title>The red bayberry genome and genetic basis of sex determination.</title>
        <authorList>
            <person name="Jia H.M."/>
            <person name="Jia H.J."/>
            <person name="Cai Q.L."/>
            <person name="Wang Y."/>
            <person name="Zhao H.B."/>
            <person name="Yang W.F."/>
            <person name="Wang G.Y."/>
            <person name="Li Y.H."/>
            <person name="Zhan D.L."/>
            <person name="Shen Y.T."/>
            <person name="Niu Q.F."/>
            <person name="Chang L."/>
            <person name="Qiu J."/>
            <person name="Zhao L."/>
            <person name="Xie H.B."/>
            <person name="Fu W.Y."/>
            <person name="Jin J."/>
            <person name="Li X.W."/>
            <person name="Jiao Y."/>
            <person name="Zhou C.C."/>
            <person name="Tu T."/>
            <person name="Chai C.Y."/>
            <person name="Gao J.L."/>
            <person name="Fan L.J."/>
            <person name="van de Weg E."/>
            <person name="Wang J.Y."/>
            <person name="Gao Z.S."/>
        </authorList>
    </citation>
    <scope>NUCLEOTIDE SEQUENCE [LARGE SCALE GENOMIC DNA]</scope>
    <source>
        <tissue evidence="8">Leaves</tissue>
    </source>
</reference>
<feature type="transmembrane region" description="Helical" evidence="7">
    <location>
        <begin position="92"/>
        <end position="111"/>
    </location>
</feature>
<dbReference type="GO" id="GO:0022857">
    <property type="term" value="F:transmembrane transporter activity"/>
    <property type="evidence" value="ECO:0007669"/>
    <property type="project" value="InterPro"/>
</dbReference>
<dbReference type="AlphaFoldDB" id="A0A6A1VE60"/>
<feature type="transmembrane region" description="Helical" evidence="7">
    <location>
        <begin position="415"/>
        <end position="436"/>
    </location>
</feature>
<feature type="region of interest" description="Disordered" evidence="6">
    <location>
        <begin position="1145"/>
        <end position="1174"/>
    </location>
</feature>